<evidence type="ECO:0000256" key="21">
    <source>
        <dbReference type="PIRSR" id="PIRSR600829-2"/>
    </source>
</evidence>
<dbReference type="EC" id="2.7.1.107" evidence="3 24"/>
<evidence type="ECO:0000256" key="11">
    <source>
        <dbReference type="ARBA" id="ARBA00022741"/>
    </source>
</evidence>
<organism evidence="25 26">
    <name type="scientific">Rhizobium quercicola</name>
    <dbReference type="NCBI Taxonomy" id="2901226"/>
    <lineage>
        <taxon>Bacteria</taxon>
        <taxon>Pseudomonadati</taxon>
        <taxon>Pseudomonadota</taxon>
        <taxon>Alphaproteobacteria</taxon>
        <taxon>Hyphomicrobiales</taxon>
        <taxon>Rhizobiaceae</taxon>
        <taxon>Rhizobium/Agrobacterium group</taxon>
        <taxon>Rhizobium</taxon>
    </lineage>
</organism>
<keyword evidence="7 24" id="KW-0997">Cell inner membrane</keyword>
<evidence type="ECO:0000256" key="20">
    <source>
        <dbReference type="PIRSR" id="PIRSR600829-1"/>
    </source>
</evidence>
<dbReference type="PANTHER" id="PTHR34299">
    <property type="entry name" value="DIACYLGLYCEROL KINASE"/>
    <property type="match status" value="1"/>
</dbReference>
<feature type="binding site" evidence="21">
    <location>
        <position position="83"/>
    </location>
    <ligand>
        <name>substrate</name>
    </ligand>
</feature>
<evidence type="ECO:0000256" key="5">
    <source>
        <dbReference type="ARBA" id="ARBA00022475"/>
    </source>
</evidence>
<dbReference type="PROSITE" id="PS01069">
    <property type="entry name" value="DAGK_PROKAR"/>
    <property type="match status" value="1"/>
</dbReference>
<keyword evidence="6" id="KW-0444">Lipid biosynthesis</keyword>
<evidence type="ECO:0000313" key="26">
    <source>
        <dbReference type="Proteomes" id="UP001139089"/>
    </source>
</evidence>
<comment type="catalytic activity">
    <reaction evidence="24">
        <text>a 1,2-diacyl-sn-glycerol + ATP = a 1,2-diacyl-sn-glycero-3-phosphate + ADP + H(+)</text>
        <dbReference type="Rhea" id="RHEA:10272"/>
        <dbReference type="ChEBI" id="CHEBI:15378"/>
        <dbReference type="ChEBI" id="CHEBI:17815"/>
        <dbReference type="ChEBI" id="CHEBI:30616"/>
        <dbReference type="ChEBI" id="CHEBI:58608"/>
        <dbReference type="ChEBI" id="CHEBI:456216"/>
        <dbReference type="EC" id="2.7.1.107"/>
    </reaction>
</comment>
<keyword evidence="16 24" id="KW-0443">Lipid metabolism</keyword>
<keyword evidence="5" id="KW-1003">Cell membrane</keyword>
<comment type="cofactor">
    <cofactor evidence="23">
        <name>Mg(2+)</name>
        <dbReference type="ChEBI" id="CHEBI:18420"/>
    </cofactor>
    <text evidence="23">Mn(2+), Zn(2+), Cd(2+) and Co(2+) support activity to lesser extents.</text>
</comment>
<proteinExistence type="inferred from homology"/>
<dbReference type="InterPro" id="IPR036945">
    <property type="entry name" value="DAGK_sf"/>
</dbReference>
<feature type="binding site" evidence="22">
    <location>
        <position position="42"/>
    </location>
    <ligand>
        <name>ATP</name>
        <dbReference type="ChEBI" id="CHEBI:30616"/>
    </ligand>
</feature>
<keyword evidence="8 24" id="KW-0808">Transferase</keyword>
<evidence type="ECO:0000256" key="15">
    <source>
        <dbReference type="ARBA" id="ARBA00022989"/>
    </source>
</evidence>
<dbReference type="GO" id="GO:0006654">
    <property type="term" value="P:phosphatidic acid biosynthetic process"/>
    <property type="evidence" value="ECO:0007669"/>
    <property type="project" value="InterPro"/>
</dbReference>
<dbReference type="EMBL" id="JAJOZR010000009">
    <property type="protein sequence ID" value="MCD7110366.1"/>
    <property type="molecule type" value="Genomic_DNA"/>
</dbReference>
<feature type="binding site" evidence="21">
    <location>
        <position position="112"/>
    </location>
    <ligand>
        <name>substrate</name>
    </ligand>
</feature>
<comment type="similarity">
    <text evidence="2 24">Belongs to the bacterial diacylglycerol kinase family.</text>
</comment>
<keyword evidence="13 22" id="KW-0067">ATP-binding</keyword>
<dbReference type="GO" id="GO:0005524">
    <property type="term" value="F:ATP binding"/>
    <property type="evidence" value="ECO:0007669"/>
    <property type="project" value="UniProtKB-KW"/>
</dbReference>
<sequence length="144" mass="15781">MQKREPDQDLPGQKLPRKLTGFQHFFAAATYSLGGARRLLGEAAFRQELIGFAVAMLAFVISGATLFQYVAMMLLFLLMIAFEALNTAIEEIVDRVSPEISEMGRNAKDLGSLACLCLILANAGYAFYVVFLSHVVTDMPLTGL</sequence>
<feature type="transmembrane region" description="Helical" evidence="24">
    <location>
        <begin position="110"/>
        <end position="131"/>
    </location>
</feature>
<evidence type="ECO:0000256" key="16">
    <source>
        <dbReference type="ARBA" id="ARBA00023098"/>
    </source>
</evidence>
<dbReference type="RefSeq" id="WP_113152122.1">
    <property type="nucleotide sequence ID" value="NZ_JAJOZR010000009.1"/>
</dbReference>
<feature type="binding site" evidence="23">
    <location>
        <position position="90"/>
    </location>
    <ligand>
        <name>a divalent metal cation</name>
        <dbReference type="ChEBI" id="CHEBI:60240"/>
    </ligand>
</feature>
<keyword evidence="17 24" id="KW-0472">Membrane</keyword>
<evidence type="ECO:0000256" key="9">
    <source>
        <dbReference type="ARBA" id="ARBA00022692"/>
    </source>
</evidence>
<evidence type="ECO:0000256" key="22">
    <source>
        <dbReference type="PIRSR" id="PIRSR600829-3"/>
    </source>
</evidence>
<keyword evidence="12 24" id="KW-0418">Kinase</keyword>
<evidence type="ECO:0000256" key="19">
    <source>
        <dbReference type="ARBA" id="ARBA00023264"/>
    </source>
</evidence>
<evidence type="ECO:0000256" key="8">
    <source>
        <dbReference type="ARBA" id="ARBA00022679"/>
    </source>
</evidence>
<dbReference type="InterPro" id="IPR000829">
    <property type="entry name" value="DAGK"/>
</dbReference>
<protein>
    <recommendedName>
        <fullName evidence="4 24">Diacylglycerol kinase</fullName>
        <ecNumber evidence="3 24">2.7.1.107</ecNumber>
    </recommendedName>
</protein>
<evidence type="ECO:0000256" key="4">
    <source>
        <dbReference type="ARBA" id="ARBA00017575"/>
    </source>
</evidence>
<feature type="binding site" evidence="22">
    <location>
        <position position="90"/>
    </location>
    <ligand>
        <name>ATP</name>
        <dbReference type="ChEBI" id="CHEBI:30616"/>
    </ligand>
</feature>
<dbReference type="CDD" id="cd14264">
    <property type="entry name" value="DAGK_IM"/>
    <property type="match status" value="1"/>
</dbReference>
<name>A0A9X1T1A4_9HYPH</name>
<evidence type="ECO:0000256" key="7">
    <source>
        <dbReference type="ARBA" id="ARBA00022519"/>
    </source>
</evidence>
<evidence type="ECO:0000256" key="18">
    <source>
        <dbReference type="ARBA" id="ARBA00023209"/>
    </source>
</evidence>
<keyword evidence="26" id="KW-1185">Reference proteome</keyword>
<evidence type="ECO:0000256" key="24">
    <source>
        <dbReference type="RuleBase" id="RU363065"/>
    </source>
</evidence>
<feature type="binding site" evidence="21">
    <location>
        <begin position="44"/>
        <end position="48"/>
    </location>
    <ligand>
        <name>substrate</name>
    </ligand>
</feature>
<feature type="active site" description="Proton acceptor" evidence="20">
    <location>
        <position position="83"/>
    </location>
</feature>
<keyword evidence="18" id="KW-0594">Phospholipid biosynthesis</keyword>
<dbReference type="GO" id="GO:0046872">
    <property type="term" value="F:metal ion binding"/>
    <property type="evidence" value="ECO:0007669"/>
    <property type="project" value="UniProtKB-KW"/>
</dbReference>
<dbReference type="Proteomes" id="UP001139089">
    <property type="component" value="Unassembled WGS sequence"/>
</dbReference>
<evidence type="ECO:0000256" key="17">
    <source>
        <dbReference type="ARBA" id="ARBA00023136"/>
    </source>
</evidence>
<accession>A0A9X1T1A4</accession>
<keyword evidence="14 23" id="KW-0460">Magnesium</keyword>
<evidence type="ECO:0000256" key="12">
    <source>
        <dbReference type="ARBA" id="ARBA00022777"/>
    </source>
</evidence>
<keyword evidence="10 23" id="KW-0479">Metal-binding</keyword>
<keyword evidence="11 22" id="KW-0547">Nucleotide-binding</keyword>
<evidence type="ECO:0000313" key="25">
    <source>
        <dbReference type="EMBL" id="MCD7110366.1"/>
    </source>
</evidence>
<evidence type="ECO:0000256" key="2">
    <source>
        <dbReference type="ARBA" id="ARBA00005967"/>
    </source>
</evidence>
<feature type="binding site" evidence="23">
    <location>
        <position position="42"/>
    </location>
    <ligand>
        <name>a divalent metal cation</name>
        <dbReference type="ChEBI" id="CHEBI:60240"/>
    </ligand>
</feature>
<comment type="function">
    <text evidence="24">Catalyzes the ATP-dependent phosphorylation of sn-l,2-diacylglycerol (DAG) to phosphatidic acid. Involved in the recycling of diacylglycerol produced as a by-product during membrane-derived oligosaccharide (MDO) biosynthesis.</text>
</comment>
<evidence type="ECO:0000256" key="1">
    <source>
        <dbReference type="ARBA" id="ARBA00004429"/>
    </source>
</evidence>
<feature type="transmembrane region" description="Helical" evidence="24">
    <location>
        <begin position="43"/>
        <end position="61"/>
    </location>
</feature>
<dbReference type="GO" id="GO:0005886">
    <property type="term" value="C:plasma membrane"/>
    <property type="evidence" value="ECO:0007669"/>
    <property type="project" value="UniProtKB-SubCell"/>
</dbReference>
<feature type="binding site" evidence="22">
    <location>
        <begin position="108"/>
        <end position="109"/>
    </location>
    <ligand>
        <name>ATP</name>
        <dbReference type="ChEBI" id="CHEBI:30616"/>
    </ligand>
</feature>
<comment type="caution">
    <text evidence="25">The sequence shown here is derived from an EMBL/GenBank/DDBJ whole genome shotgun (WGS) entry which is preliminary data.</text>
</comment>
<keyword evidence="9 24" id="KW-0812">Transmembrane</keyword>
<keyword evidence="19 24" id="KW-1208">Phospholipid metabolism</keyword>
<comment type="subcellular location">
    <subcellularLocation>
        <location evidence="1 24">Cell inner membrane</location>
        <topology evidence="1 24">Multi-pass membrane protein</topology>
    </subcellularLocation>
</comment>
<evidence type="ECO:0000256" key="14">
    <source>
        <dbReference type="ARBA" id="ARBA00022842"/>
    </source>
</evidence>
<dbReference type="AlphaFoldDB" id="A0A9X1T1A4"/>
<feature type="binding site" evidence="22">
    <location>
        <position position="31"/>
    </location>
    <ligand>
        <name>ATP</name>
        <dbReference type="ChEBI" id="CHEBI:30616"/>
    </ligand>
</feature>
<dbReference type="GO" id="GO:0004143">
    <property type="term" value="F:ATP-dependent diacylglycerol kinase activity"/>
    <property type="evidence" value="ECO:0007669"/>
    <property type="project" value="UniProtKB-EC"/>
</dbReference>
<comment type="caution">
    <text evidence="24">Lacks conserved residue(s) required for the propagation of feature annotation.</text>
</comment>
<evidence type="ECO:0000256" key="10">
    <source>
        <dbReference type="ARBA" id="ARBA00022723"/>
    </source>
</evidence>
<evidence type="ECO:0000256" key="6">
    <source>
        <dbReference type="ARBA" id="ARBA00022516"/>
    </source>
</evidence>
<dbReference type="InterPro" id="IPR033718">
    <property type="entry name" value="DAGK_prok"/>
</dbReference>
<evidence type="ECO:0000256" key="13">
    <source>
        <dbReference type="ARBA" id="ARBA00022840"/>
    </source>
</evidence>
<evidence type="ECO:0000256" key="23">
    <source>
        <dbReference type="PIRSR" id="PIRSR600829-4"/>
    </source>
</evidence>
<gene>
    <name evidence="25" type="ORF">LRX75_15100</name>
</gene>
<reference evidence="25" key="1">
    <citation type="submission" date="2021-12" db="EMBL/GenBank/DDBJ databases">
        <authorList>
            <person name="Li Y."/>
        </authorList>
    </citation>
    <scope>NUCLEOTIDE SEQUENCE</scope>
    <source>
        <strain evidence="25">DKSPLA3</strain>
    </source>
</reference>
<keyword evidence="15 24" id="KW-1133">Transmembrane helix</keyword>
<dbReference type="Pfam" id="PF01219">
    <property type="entry name" value="DAGK_prokar"/>
    <property type="match status" value="1"/>
</dbReference>
<evidence type="ECO:0000256" key="3">
    <source>
        <dbReference type="ARBA" id="ARBA00012133"/>
    </source>
</evidence>
<dbReference type="PANTHER" id="PTHR34299:SF1">
    <property type="entry name" value="DIACYLGLYCEROL KINASE"/>
    <property type="match status" value="1"/>
</dbReference>
<dbReference type="Gene3D" id="1.10.287.3610">
    <property type="match status" value="1"/>
</dbReference>